<keyword evidence="3 6" id="KW-0547">Nucleotide-binding</keyword>
<keyword evidence="6" id="KW-1003">Cell membrane</keyword>
<evidence type="ECO:0000256" key="8">
    <source>
        <dbReference type="RuleBase" id="RU003761"/>
    </source>
</evidence>
<keyword evidence="12" id="KW-1185">Reference proteome</keyword>
<dbReference type="InterPro" id="IPR006073">
    <property type="entry name" value="GTP-bd"/>
</dbReference>
<dbReference type="SUPFAM" id="SSF52540">
    <property type="entry name" value="P-loop containing nucleoside triphosphate hydrolases"/>
    <property type="match status" value="1"/>
</dbReference>
<dbReference type="InterPro" id="IPR030388">
    <property type="entry name" value="G_ERA_dom"/>
</dbReference>
<dbReference type="KEGG" id="ccha:ELD05_06365"/>
<evidence type="ECO:0000259" key="10">
    <source>
        <dbReference type="PROSITE" id="PS51713"/>
    </source>
</evidence>
<dbReference type="AlphaFoldDB" id="A0A3T0D5G8"/>
<dbReference type="Proteomes" id="UP000282930">
    <property type="component" value="Chromosome"/>
</dbReference>
<dbReference type="GO" id="GO:0070181">
    <property type="term" value="F:small ribosomal subunit rRNA binding"/>
    <property type="evidence" value="ECO:0007669"/>
    <property type="project" value="UniProtKB-UniRule"/>
</dbReference>
<evidence type="ECO:0000256" key="7">
    <source>
        <dbReference type="PROSITE-ProRule" id="PRU01050"/>
    </source>
</evidence>
<dbReference type="InterPro" id="IPR005225">
    <property type="entry name" value="Small_GTP-bd"/>
</dbReference>
<proteinExistence type="inferred from homology"/>
<dbReference type="Gene3D" id="3.40.50.300">
    <property type="entry name" value="P-loop containing nucleotide triphosphate hydrolases"/>
    <property type="match status" value="1"/>
</dbReference>
<sequence length="300" mass="33892">MAFKSGFVALIGRPNVGKSTLMNYFVGKKISIISPKPQTTRNSIKGILTLNDAQVIFIDTPGVHPPKNKLGEYMVKVSEKTLKEVDLILYIVEATDSGIGPWDETILEKLKEVQTPKILVLNKADLASKENIEILKSLFSGRLSFEFIIEIAAINGYNCDVLLEKIKMLLPEGPKYYLDDMTTDVRESFIVSEIIREKILLNLSEEVPHGVGVSVERFSEREDKDILDIEATIYCEKESHKAIIIGKGGQMLKKIGMQAREELEMLFGIKVNLQLWVKVKKNWRDDISAMKMLGYNLKEV</sequence>
<dbReference type="GO" id="GO:0005829">
    <property type="term" value="C:cytosol"/>
    <property type="evidence" value="ECO:0007669"/>
    <property type="project" value="TreeGrafter"/>
</dbReference>
<dbReference type="GO" id="GO:0005886">
    <property type="term" value="C:plasma membrane"/>
    <property type="evidence" value="ECO:0007669"/>
    <property type="project" value="UniProtKB-SubCell"/>
</dbReference>
<evidence type="ECO:0000313" key="12">
    <source>
        <dbReference type="Proteomes" id="UP000282930"/>
    </source>
</evidence>
<dbReference type="PROSITE" id="PS50823">
    <property type="entry name" value="KH_TYPE_2"/>
    <property type="match status" value="1"/>
</dbReference>
<feature type="binding site" evidence="6">
    <location>
        <begin position="12"/>
        <end position="19"/>
    </location>
    <ligand>
        <name>GTP</name>
        <dbReference type="ChEBI" id="CHEBI:37565"/>
    </ligand>
</feature>
<dbReference type="PANTHER" id="PTHR42698:SF1">
    <property type="entry name" value="GTPASE ERA, MITOCHONDRIAL"/>
    <property type="match status" value="1"/>
</dbReference>
<feature type="region of interest" description="G5" evidence="7">
    <location>
        <begin position="151"/>
        <end position="153"/>
    </location>
</feature>
<dbReference type="Pfam" id="PF07650">
    <property type="entry name" value="KH_2"/>
    <property type="match status" value="1"/>
</dbReference>
<comment type="function">
    <text evidence="6">An essential GTPase that binds both GDP and GTP, with rapid nucleotide exchange. Plays a role in 16S rRNA processing and 30S ribosomal subunit biogenesis and possibly also in cell cycle regulation and energy metabolism.</text>
</comment>
<dbReference type="PANTHER" id="PTHR42698">
    <property type="entry name" value="GTPASE ERA"/>
    <property type="match status" value="1"/>
</dbReference>
<dbReference type="EMBL" id="CP034791">
    <property type="protein sequence ID" value="AZT90296.1"/>
    <property type="molecule type" value="Genomic_DNA"/>
</dbReference>
<feature type="domain" description="Era-type G" evidence="10">
    <location>
        <begin position="4"/>
        <end position="172"/>
    </location>
</feature>
<keyword evidence="4 6" id="KW-0694">RNA-binding</keyword>
<dbReference type="Pfam" id="PF01926">
    <property type="entry name" value="MMR_HSR1"/>
    <property type="match status" value="1"/>
</dbReference>
<dbReference type="Gene3D" id="3.30.300.20">
    <property type="match status" value="1"/>
</dbReference>
<dbReference type="NCBIfam" id="TIGR00231">
    <property type="entry name" value="small_GTP"/>
    <property type="match status" value="1"/>
</dbReference>
<keyword evidence="6" id="KW-0472">Membrane</keyword>
<feature type="domain" description="KH type-2" evidence="9">
    <location>
        <begin position="195"/>
        <end position="281"/>
    </location>
</feature>
<evidence type="ECO:0000256" key="2">
    <source>
        <dbReference type="ARBA" id="ARBA00020484"/>
    </source>
</evidence>
<dbReference type="GO" id="GO:0003924">
    <property type="term" value="F:GTPase activity"/>
    <property type="evidence" value="ECO:0007669"/>
    <property type="project" value="UniProtKB-UniRule"/>
</dbReference>
<dbReference type="NCBIfam" id="NF000908">
    <property type="entry name" value="PRK00089.1"/>
    <property type="match status" value="1"/>
</dbReference>
<organism evidence="11 12">
    <name type="scientific">Caldicellulosiruptor changbaiensis</name>
    <dbReference type="NCBI Taxonomy" id="1222016"/>
    <lineage>
        <taxon>Bacteria</taxon>
        <taxon>Bacillati</taxon>
        <taxon>Bacillota</taxon>
        <taxon>Bacillota incertae sedis</taxon>
        <taxon>Caldicellulosiruptorales</taxon>
        <taxon>Caldicellulosiruptoraceae</taxon>
        <taxon>Caldicellulosiruptor</taxon>
    </lineage>
</organism>
<accession>A0A3T0D5G8</accession>
<comment type="similarity">
    <text evidence="1 6 7 8">Belongs to the TRAFAC class TrmE-Era-EngA-EngB-Septin-like GTPase superfamily. Era GTPase family.</text>
</comment>
<evidence type="ECO:0000313" key="11">
    <source>
        <dbReference type="EMBL" id="AZT90296.1"/>
    </source>
</evidence>
<evidence type="ECO:0000256" key="1">
    <source>
        <dbReference type="ARBA" id="ARBA00007921"/>
    </source>
</evidence>
<evidence type="ECO:0000256" key="5">
    <source>
        <dbReference type="ARBA" id="ARBA00023134"/>
    </source>
</evidence>
<dbReference type="InterPro" id="IPR027417">
    <property type="entry name" value="P-loop_NTPase"/>
</dbReference>
<evidence type="ECO:0000256" key="4">
    <source>
        <dbReference type="ARBA" id="ARBA00022884"/>
    </source>
</evidence>
<comment type="subcellular location">
    <subcellularLocation>
        <location evidence="6">Cytoplasm</location>
    </subcellularLocation>
    <subcellularLocation>
        <location evidence="6">Cell membrane</location>
        <topology evidence="6">Peripheral membrane protein</topology>
    </subcellularLocation>
</comment>
<dbReference type="InterPro" id="IPR015946">
    <property type="entry name" value="KH_dom-like_a/b"/>
</dbReference>
<dbReference type="HAMAP" id="MF_00367">
    <property type="entry name" value="GTPase_Era"/>
    <property type="match status" value="1"/>
</dbReference>
<evidence type="ECO:0000259" key="9">
    <source>
        <dbReference type="PROSITE" id="PS50823"/>
    </source>
</evidence>
<dbReference type="InterPro" id="IPR009019">
    <property type="entry name" value="KH_sf_prok-type"/>
</dbReference>
<dbReference type="GO" id="GO:0000028">
    <property type="term" value="P:ribosomal small subunit assembly"/>
    <property type="evidence" value="ECO:0007669"/>
    <property type="project" value="TreeGrafter"/>
</dbReference>
<feature type="binding site" evidence="6">
    <location>
        <begin position="59"/>
        <end position="63"/>
    </location>
    <ligand>
        <name>GTP</name>
        <dbReference type="ChEBI" id="CHEBI:37565"/>
    </ligand>
</feature>
<feature type="region of interest" description="G4" evidence="7">
    <location>
        <begin position="122"/>
        <end position="125"/>
    </location>
</feature>
<dbReference type="CDD" id="cd04163">
    <property type="entry name" value="Era"/>
    <property type="match status" value="1"/>
</dbReference>
<dbReference type="NCBIfam" id="TIGR00436">
    <property type="entry name" value="era"/>
    <property type="match status" value="1"/>
</dbReference>
<evidence type="ECO:0000256" key="3">
    <source>
        <dbReference type="ARBA" id="ARBA00022741"/>
    </source>
</evidence>
<feature type="region of interest" description="G2" evidence="7">
    <location>
        <begin position="38"/>
        <end position="42"/>
    </location>
</feature>
<feature type="region of interest" description="G3" evidence="7">
    <location>
        <begin position="59"/>
        <end position="62"/>
    </location>
</feature>
<feature type="binding site" evidence="6">
    <location>
        <begin position="122"/>
        <end position="125"/>
    </location>
    <ligand>
        <name>GTP</name>
        <dbReference type="ChEBI" id="CHEBI:37565"/>
    </ligand>
</feature>
<dbReference type="GO" id="GO:0005525">
    <property type="term" value="F:GTP binding"/>
    <property type="evidence" value="ECO:0007669"/>
    <property type="project" value="UniProtKB-UniRule"/>
</dbReference>
<dbReference type="PROSITE" id="PS51713">
    <property type="entry name" value="G_ERA"/>
    <property type="match status" value="1"/>
</dbReference>
<keyword evidence="6" id="KW-0699">rRNA-binding</keyword>
<dbReference type="InterPro" id="IPR004044">
    <property type="entry name" value="KH_dom_type_2"/>
</dbReference>
<dbReference type="SUPFAM" id="SSF54814">
    <property type="entry name" value="Prokaryotic type KH domain (KH-domain type II)"/>
    <property type="match status" value="1"/>
</dbReference>
<dbReference type="GO" id="GO:0043024">
    <property type="term" value="F:ribosomal small subunit binding"/>
    <property type="evidence" value="ECO:0007669"/>
    <property type="project" value="TreeGrafter"/>
</dbReference>
<protein>
    <recommendedName>
        <fullName evidence="2 6">GTPase Era</fullName>
    </recommendedName>
</protein>
<dbReference type="RefSeq" id="WP_127351770.1">
    <property type="nucleotide sequence ID" value="NZ_CP034791.1"/>
</dbReference>
<keyword evidence="6" id="KW-0690">Ribosome biogenesis</keyword>
<dbReference type="InterPro" id="IPR005662">
    <property type="entry name" value="GTPase_Era-like"/>
</dbReference>
<reference evidence="11 12" key="1">
    <citation type="submission" date="2018-12" db="EMBL/GenBank/DDBJ databases">
        <title>Genome sequence from the cellulolytic species, Caldicellulosiruptor changbaiensis.</title>
        <authorList>
            <person name="Blumer-Schuette S.E."/>
            <person name="Mendoza C."/>
        </authorList>
    </citation>
    <scope>NUCLEOTIDE SEQUENCE [LARGE SCALE GENOMIC DNA]</scope>
    <source>
        <strain evidence="11 12">CBS-Z</strain>
    </source>
</reference>
<feature type="region of interest" description="G1" evidence="7">
    <location>
        <begin position="12"/>
        <end position="19"/>
    </location>
</feature>
<keyword evidence="6" id="KW-0963">Cytoplasm</keyword>
<dbReference type="CDD" id="cd22534">
    <property type="entry name" value="KH-II_Era"/>
    <property type="match status" value="1"/>
</dbReference>
<evidence type="ECO:0000256" key="6">
    <source>
        <dbReference type="HAMAP-Rule" id="MF_00367"/>
    </source>
</evidence>
<name>A0A3T0D5G8_9FIRM</name>
<comment type="subunit">
    <text evidence="6">Monomer.</text>
</comment>
<dbReference type="FunFam" id="3.30.300.20:FF:000003">
    <property type="entry name" value="GTPase Era"/>
    <property type="match status" value="1"/>
</dbReference>
<keyword evidence="5 6" id="KW-0342">GTP-binding</keyword>
<gene>
    <name evidence="6" type="primary">era</name>
    <name evidence="11" type="ORF">ELD05_06365</name>
</gene>